<dbReference type="PANTHER" id="PTHR24220">
    <property type="entry name" value="IMPORT ATP-BINDING PROTEIN"/>
    <property type="match status" value="1"/>
</dbReference>
<reference evidence="5 6" key="1">
    <citation type="submission" date="2015-07" db="EMBL/GenBank/DDBJ databases">
        <title>Genome sequence of Ornatilinea apprima DSM 23815.</title>
        <authorList>
            <person name="Hemp J."/>
            <person name="Ward L.M."/>
            <person name="Pace L.A."/>
            <person name="Fischer W.W."/>
        </authorList>
    </citation>
    <scope>NUCLEOTIDE SEQUENCE [LARGE SCALE GENOMIC DNA]</scope>
    <source>
        <strain evidence="5 6">P3M-1</strain>
    </source>
</reference>
<dbReference type="Gene3D" id="3.40.50.300">
    <property type="entry name" value="P-loop containing nucleotide triphosphate hydrolases"/>
    <property type="match status" value="1"/>
</dbReference>
<dbReference type="PATRIC" id="fig|1134406.4.peg.190"/>
<dbReference type="InterPro" id="IPR015854">
    <property type="entry name" value="ABC_transpr_LolD-like"/>
</dbReference>
<keyword evidence="6" id="KW-1185">Reference proteome</keyword>
<dbReference type="Proteomes" id="UP000050417">
    <property type="component" value="Unassembled WGS sequence"/>
</dbReference>
<dbReference type="InterPro" id="IPR017871">
    <property type="entry name" value="ABC_transporter-like_CS"/>
</dbReference>
<dbReference type="FunFam" id="3.40.50.300:FF:000032">
    <property type="entry name" value="Export ABC transporter ATP-binding protein"/>
    <property type="match status" value="1"/>
</dbReference>
<dbReference type="AlphaFoldDB" id="A0A0P6XGH3"/>
<name>A0A0P6XGH3_9CHLR</name>
<dbReference type="GO" id="GO:0005524">
    <property type="term" value="F:ATP binding"/>
    <property type="evidence" value="ECO:0007669"/>
    <property type="project" value="UniProtKB-KW"/>
</dbReference>
<dbReference type="SMART" id="SM00382">
    <property type="entry name" value="AAA"/>
    <property type="match status" value="1"/>
</dbReference>
<dbReference type="InterPro" id="IPR017911">
    <property type="entry name" value="MacB-like_ATP-bd"/>
</dbReference>
<dbReference type="EMBL" id="LGCL01000015">
    <property type="protein sequence ID" value="KPL79236.1"/>
    <property type="molecule type" value="Genomic_DNA"/>
</dbReference>
<evidence type="ECO:0000256" key="3">
    <source>
        <dbReference type="ARBA" id="ARBA00022840"/>
    </source>
</evidence>
<dbReference type="InterPro" id="IPR003439">
    <property type="entry name" value="ABC_transporter-like_ATP-bd"/>
</dbReference>
<proteinExistence type="predicted"/>
<evidence type="ECO:0000256" key="1">
    <source>
        <dbReference type="ARBA" id="ARBA00022448"/>
    </source>
</evidence>
<keyword evidence="1" id="KW-0813">Transport</keyword>
<evidence type="ECO:0000256" key="2">
    <source>
        <dbReference type="ARBA" id="ARBA00022741"/>
    </source>
</evidence>
<evidence type="ECO:0000313" key="6">
    <source>
        <dbReference type="Proteomes" id="UP000050417"/>
    </source>
</evidence>
<feature type="domain" description="ABC transporter" evidence="4">
    <location>
        <begin position="10"/>
        <end position="242"/>
    </location>
</feature>
<keyword evidence="3 5" id="KW-0067">ATP-binding</keyword>
<organism evidence="5 6">
    <name type="scientific">Ornatilinea apprima</name>
    <dbReference type="NCBI Taxonomy" id="1134406"/>
    <lineage>
        <taxon>Bacteria</taxon>
        <taxon>Bacillati</taxon>
        <taxon>Chloroflexota</taxon>
        <taxon>Anaerolineae</taxon>
        <taxon>Anaerolineales</taxon>
        <taxon>Anaerolineaceae</taxon>
        <taxon>Ornatilinea</taxon>
    </lineage>
</organism>
<dbReference type="GO" id="GO:0098796">
    <property type="term" value="C:membrane protein complex"/>
    <property type="evidence" value="ECO:0007669"/>
    <property type="project" value="UniProtKB-ARBA"/>
</dbReference>
<accession>A0A0P6XGH3</accession>
<dbReference type="PROSITE" id="PS00211">
    <property type="entry name" value="ABC_TRANSPORTER_1"/>
    <property type="match status" value="1"/>
</dbReference>
<dbReference type="InterPro" id="IPR027417">
    <property type="entry name" value="P-loop_NTPase"/>
</dbReference>
<comment type="caution">
    <text evidence="5">The sequence shown here is derived from an EMBL/GenBank/DDBJ whole genome shotgun (WGS) entry which is preliminary data.</text>
</comment>
<dbReference type="SUPFAM" id="SSF52540">
    <property type="entry name" value="P-loop containing nucleoside triphosphate hydrolases"/>
    <property type="match status" value="1"/>
</dbReference>
<dbReference type="CDD" id="cd03255">
    <property type="entry name" value="ABC_MJ0796_LolCDE_FtsE"/>
    <property type="match status" value="1"/>
</dbReference>
<dbReference type="PROSITE" id="PS50893">
    <property type="entry name" value="ABC_TRANSPORTER_2"/>
    <property type="match status" value="1"/>
</dbReference>
<protein>
    <submittedName>
        <fullName evidence="5">ABC transporter ATP-binding protein</fullName>
    </submittedName>
</protein>
<dbReference type="GO" id="GO:0016887">
    <property type="term" value="F:ATP hydrolysis activity"/>
    <property type="evidence" value="ECO:0007669"/>
    <property type="project" value="InterPro"/>
</dbReference>
<dbReference type="Pfam" id="PF00005">
    <property type="entry name" value="ABC_tran"/>
    <property type="match status" value="1"/>
</dbReference>
<dbReference type="GO" id="GO:0005886">
    <property type="term" value="C:plasma membrane"/>
    <property type="evidence" value="ECO:0007669"/>
    <property type="project" value="TreeGrafter"/>
</dbReference>
<sequence length="245" mass="27230">MAAASKKFVIETQDVAKLYKSGETTVRAVDGVSMRIQPGEFIGLVGPSGSGKTTMLAMLAALLTPSEGEVWIDGTAISQLPEAERVRFRRERIGFTFQSNNLVPYLTVLENVQLMLQLKNGRLSSIDKERARYLLVRLGLENRLNSLPQQLSGGQRQRVAIARSLVHGPSVVLADEPTASLDTERAYQVVEIFANLIHEENKAGIMVTHDLRMCQYVDRVIQMVDGKVDTELNQREEILEFISCA</sequence>
<gene>
    <name evidence="5" type="ORF">ADN00_04170</name>
</gene>
<evidence type="ECO:0000313" key="5">
    <source>
        <dbReference type="EMBL" id="KPL79236.1"/>
    </source>
</evidence>
<dbReference type="STRING" id="1134406.ADN00_04170"/>
<dbReference type="InterPro" id="IPR003593">
    <property type="entry name" value="AAA+_ATPase"/>
</dbReference>
<keyword evidence="2" id="KW-0547">Nucleotide-binding</keyword>
<dbReference type="GO" id="GO:0022857">
    <property type="term" value="F:transmembrane transporter activity"/>
    <property type="evidence" value="ECO:0007669"/>
    <property type="project" value="TreeGrafter"/>
</dbReference>
<evidence type="ECO:0000259" key="4">
    <source>
        <dbReference type="PROSITE" id="PS50893"/>
    </source>
</evidence>